<sequence>MYRKTFLKFISYELVRALAAYPLPSISAIIVTRLTPDFTKNKIGLIVGITVSVGVVGVISIFVVFIWRKRSKMASNDEDEEFLRMDSRLRTFRYGELKTATEGFSPANKLGQGGFRPIYKGALLDGRIVAVKQLSVPSDQGKKQFVAEIAIISAVQHRNLVRLHGCCIEGDKRLLVYEYLENKGLDQGLFGMELFPFFLGKLKENYNA</sequence>
<proteinExistence type="predicted"/>
<protein>
    <submittedName>
        <fullName evidence="1">Uncharacterized protein</fullName>
    </submittedName>
</protein>
<organism evidence="1 2">
    <name type="scientific">Persea americana</name>
    <name type="common">Avocado</name>
    <dbReference type="NCBI Taxonomy" id="3435"/>
    <lineage>
        <taxon>Eukaryota</taxon>
        <taxon>Viridiplantae</taxon>
        <taxon>Streptophyta</taxon>
        <taxon>Embryophyta</taxon>
        <taxon>Tracheophyta</taxon>
        <taxon>Spermatophyta</taxon>
        <taxon>Magnoliopsida</taxon>
        <taxon>Magnoliidae</taxon>
        <taxon>Laurales</taxon>
        <taxon>Lauraceae</taxon>
        <taxon>Persea</taxon>
    </lineage>
</organism>
<comment type="caution">
    <text evidence="1">The sequence shown here is derived from an EMBL/GenBank/DDBJ whole genome shotgun (WGS) entry which is preliminary data.</text>
</comment>
<dbReference type="EMBL" id="CM056814">
    <property type="protein sequence ID" value="KAJ8627477.1"/>
    <property type="molecule type" value="Genomic_DNA"/>
</dbReference>
<reference evidence="1 2" key="1">
    <citation type="journal article" date="2022" name="Hortic Res">
        <title>A haplotype resolved chromosomal level avocado genome allows analysis of novel avocado genes.</title>
        <authorList>
            <person name="Nath O."/>
            <person name="Fletcher S.J."/>
            <person name="Hayward A."/>
            <person name="Shaw L.M."/>
            <person name="Masouleh A.K."/>
            <person name="Furtado A."/>
            <person name="Henry R.J."/>
            <person name="Mitter N."/>
        </authorList>
    </citation>
    <scope>NUCLEOTIDE SEQUENCE [LARGE SCALE GENOMIC DNA]</scope>
    <source>
        <strain evidence="2">cv. Hass</strain>
    </source>
</reference>
<name>A0ACC2L1W9_PERAE</name>
<accession>A0ACC2L1W9</accession>
<dbReference type="Proteomes" id="UP001234297">
    <property type="component" value="Chromosome 6"/>
</dbReference>
<evidence type="ECO:0000313" key="2">
    <source>
        <dbReference type="Proteomes" id="UP001234297"/>
    </source>
</evidence>
<gene>
    <name evidence="1" type="ORF">MRB53_020784</name>
</gene>
<keyword evidence="2" id="KW-1185">Reference proteome</keyword>
<evidence type="ECO:0000313" key="1">
    <source>
        <dbReference type="EMBL" id="KAJ8627477.1"/>
    </source>
</evidence>